<name>A0AAV4W911_CAEEX</name>
<feature type="region of interest" description="Disordered" evidence="1">
    <location>
        <begin position="72"/>
        <end position="92"/>
    </location>
</feature>
<comment type="caution">
    <text evidence="2">The sequence shown here is derived from an EMBL/GenBank/DDBJ whole genome shotgun (WGS) entry which is preliminary data.</text>
</comment>
<accession>A0AAV4W911</accession>
<dbReference type="Proteomes" id="UP001054945">
    <property type="component" value="Unassembled WGS sequence"/>
</dbReference>
<protein>
    <submittedName>
        <fullName evidence="2">Uncharacterized protein</fullName>
    </submittedName>
</protein>
<evidence type="ECO:0000256" key="1">
    <source>
        <dbReference type="SAM" id="MobiDB-lite"/>
    </source>
</evidence>
<dbReference type="EMBL" id="BPLR01015757">
    <property type="protein sequence ID" value="GIY78436.1"/>
    <property type="molecule type" value="Genomic_DNA"/>
</dbReference>
<dbReference type="AlphaFoldDB" id="A0AAV4W911"/>
<evidence type="ECO:0000313" key="3">
    <source>
        <dbReference type="Proteomes" id="UP001054945"/>
    </source>
</evidence>
<sequence length="92" mass="10127">MFSSPWRRIGGGCLSPRTPQGEVLLHAGNRLLPWAAPPEGASQKELQTRLSASTERIVCLFRSERDARERRVARVGGGGKSVTRVSLRRGED</sequence>
<evidence type="ECO:0000313" key="2">
    <source>
        <dbReference type="EMBL" id="GIY78436.1"/>
    </source>
</evidence>
<gene>
    <name evidence="2" type="ORF">CEXT_150121</name>
</gene>
<proteinExistence type="predicted"/>
<organism evidence="2 3">
    <name type="scientific">Caerostris extrusa</name>
    <name type="common">Bark spider</name>
    <name type="synonym">Caerostris bankana</name>
    <dbReference type="NCBI Taxonomy" id="172846"/>
    <lineage>
        <taxon>Eukaryota</taxon>
        <taxon>Metazoa</taxon>
        <taxon>Ecdysozoa</taxon>
        <taxon>Arthropoda</taxon>
        <taxon>Chelicerata</taxon>
        <taxon>Arachnida</taxon>
        <taxon>Araneae</taxon>
        <taxon>Araneomorphae</taxon>
        <taxon>Entelegynae</taxon>
        <taxon>Araneoidea</taxon>
        <taxon>Araneidae</taxon>
        <taxon>Caerostris</taxon>
    </lineage>
</organism>
<keyword evidence="3" id="KW-1185">Reference proteome</keyword>
<reference evidence="2 3" key="1">
    <citation type="submission" date="2021-06" db="EMBL/GenBank/DDBJ databases">
        <title>Caerostris extrusa draft genome.</title>
        <authorList>
            <person name="Kono N."/>
            <person name="Arakawa K."/>
        </authorList>
    </citation>
    <scope>NUCLEOTIDE SEQUENCE [LARGE SCALE GENOMIC DNA]</scope>
</reference>